<evidence type="ECO:0000313" key="3">
    <source>
        <dbReference type="Proteomes" id="UP001174936"/>
    </source>
</evidence>
<dbReference type="AlphaFoldDB" id="A0AA40CQE0"/>
<keyword evidence="3" id="KW-1185">Reference proteome</keyword>
<dbReference type="EMBL" id="JAULSV010000004">
    <property type="protein sequence ID" value="KAK0645788.1"/>
    <property type="molecule type" value="Genomic_DNA"/>
</dbReference>
<feature type="region of interest" description="Disordered" evidence="1">
    <location>
        <begin position="639"/>
        <end position="677"/>
    </location>
</feature>
<gene>
    <name evidence="2" type="ORF">B0T16DRAFT_411933</name>
</gene>
<comment type="caution">
    <text evidence="2">The sequence shown here is derived from an EMBL/GenBank/DDBJ whole genome shotgun (WGS) entry which is preliminary data.</text>
</comment>
<name>A0AA40CQE0_9PEZI</name>
<evidence type="ECO:0000256" key="1">
    <source>
        <dbReference type="SAM" id="MobiDB-lite"/>
    </source>
</evidence>
<dbReference type="Proteomes" id="UP001174936">
    <property type="component" value="Unassembled WGS sequence"/>
</dbReference>
<reference evidence="2" key="1">
    <citation type="submission" date="2023-06" db="EMBL/GenBank/DDBJ databases">
        <title>Genome-scale phylogeny and comparative genomics of the fungal order Sordariales.</title>
        <authorList>
            <consortium name="Lawrence Berkeley National Laboratory"/>
            <person name="Hensen N."/>
            <person name="Bonometti L."/>
            <person name="Westerberg I."/>
            <person name="Brannstrom I.O."/>
            <person name="Guillou S."/>
            <person name="Cros-Aarteil S."/>
            <person name="Calhoun S."/>
            <person name="Haridas S."/>
            <person name="Kuo A."/>
            <person name="Mondo S."/>
            <person name="Pangilinan J."/>
            <person name="Riley R."/>
            <person name="Labutti K."/>
            <person name="Andreopoulos B."/>
            <person name="Lipzen A."/>
            <person name="Chen C."/>
            <person name="Yanf M."/>
            <person name="Daum C."/>
            <person name="Ng V."/>
            <person name="Clum A."/>
            <person name="Steindorff A."/>
            <person name="Ohm R."/>
            <person name="Martin F."/>
            <person name="Silar P."/>
            <person name="Natvig D."/>
            <person name="Lalanne C."/>
            <person name="Gautier V."/>
            <person name="Ament-Velasquez S.L."/>
            <person name="Kruys A."/>
            <person name="Hutchinson M.I."/>
            <person name="Powell A.J."/>
            <person name="Barry K."/>
            <person name="Miller A.N."/>
            <person name="Grigoriev I.V."/>
            <person name="Debuchy R."/>
            <person name="Gladieux P."/>
            <person name="Thoren M.H."/>
            <person name="Johannesson H."/>
        </authorList>
    </citation>
    <scope>NUCLEOTIDE SEQUENCE</scope>
    <source>
        <strain evidence="2">SMH2532-1</strain>
    </source>
</reference>
<accession>A0AA40CQE0</accession>
<organism evidence="2 3">
    <name type="scientific">Cercophora newfieldiana</name>
    <dbReference type="NCBI Taxonomy" id="92897"/>
    <lineage>
        <taxon>Eukaryota</taxon>
        <taxon>Fungi</taxon>
        <taxon>Dikarya</taxon>
        <taxon>Ascomycota</taxon>
        <taxon>Pezizomycotina</taxon>
        <taxon>Sordariomycetes</taxon>
        <taxon>Sordariomycetidae</taxon>
        <taxon>Sordariales</taxon>
        <taxon>Lasiosphaeriaceae</taxon>
        <taxon>Cercophora</taxon>
    </lineage>
</organism>
<sequence>MFSQLSYFWSPEFWGGLKSRMSRGAKLSTVLLLLITGSIAATAGPASAVLLVPRIRDWEAGGSEFYLQGDSEIVFPRVLRASSLPEGTRCVGQDRIQYSFCPSGGYTPLALYASQLGTIKNGANMRPLTNPITDQFRHRDIFVPSNTPGVTATRLEGSIRGVACQTSIIAPYVPVVTYQFRLMDEWLRIVNSFTADPARLRDWSAARYRSNFGDTLLTLTKIPAVRTACTEAQNISAGVTTMRIPVVPPYSCQGGERTLSTPLLDQPPSDSLRTTWMPLPPEFGSASTGLIFETPWVGNGSSRAVVGCSVDARWADGRVSRDTGRVRTAAPQRMWEPHLRPGYWITMFRPTPAEPDAWRHINISTSWLAQLAPALPDTQLKTNLTTLETVLDRCDLVGGIFNSTRDATSEWNLKSDGGINRTITLEWLTSVLVADGISRHRMEQELDLARNQKDWNLVGYHRRRPDYKEQLITGGTAIDPPSSGEYTTFSMSITINGLSYSIRSVTDCLAIAILSTHILLVIGHSAYLMWRRKSSAAWDSTAEVLALAHNSRPSHRALRNTSAGIQCLQTYGKIAGIRVRPADPAEADAEAAPRVELVMLEEEKSEGKDGAQDVEAVHTGVLTSPGAEKQDAAVSIWPLENGAAGQSSGINPGSNSPPTSGQRRTPLTRVVPGQVYG</sequence>
<evidence type="ECO:0000313" key="2">
    <source>
        <dbReference type="EMBL" id="KAK0645788.1"/>
    </source>
</evidence>
<proteinExistence type="predicted"/>
<feature type="compositionally biased region" description="Low complexity" evidence="1">
    <location>
        <begin position="647"/>
        <end position="661"/>
    </location>
</feature>
<protein>
    <submittedName>
        <fullName evidence="2">Uncharacterized protein</fullName>
    </submittedName>
</protein>